<dbReference type="STRING" id="1000565.METUNv1_01682"/>
<gene>
    <name evidence="1" type="ORF">METUNv1_01682</name>
</gene>
<reference evidence="1 2" key="1">
    <citation type="journal article" date="2011" name="J. Bacteriol.">
        <title>Genome sequence of Methyloversatilis universalis FAM5T, a methylotrophic representative of the order Rhodocyclales.</title>
        <authorList>
            <person name="Kittichotirat W."/>
            <person name="Good N.M."/>
            <person name="Hall R."/>
            <person name="Bringel F."/>
            <person name="Lajus A."/>
            <person name="Medigue C."/>
            <person name="Smalley N.E."/>
            <person name="Beck D."/>
            <person name="Bumgarner R."/>
            <person name="Vuilleumier S."/>
            <person name="Kalyuzhnaya M.G."/>
        </authorList>
    </citation>
    <scope>NUCLEOTIDE SEQUENCE [LARGE SCALE GENOMIC DNA]</scope>
    <source>
        <strain evidence="2">ATCC BAA-1314 / JCM 13912 / FAM5</strain>
    </source>
</reference>
<organism evidence="1 2">
    <name type="scientific">Methyloversatilis universalis (strain ATCC BAA-1314 / DSM 25237 / JCM 13912 / CCUG 52030 / FAM5)</name>
    <dbReference type="NCBI Taxonomy" id="1000565"/>
    <lineage>
        <taxon>Bacteria</taxon>
        <taxon>Pseudomonadati</taxon>
        <taxon>Pseudomonadota</taxon>
        <taxon>Betaproteobacteria</taxon>
        <taxon>Nitrosomonadales</taxon>
        <taxon>Sterolibacteriaceae</taxon>
        <taxon>Methyloversatilis</taxon>
    </lineage>
</organism>
<evidence type="ECO:0000313" key="1">
    <source>
        <dbReference type="EMBL" id="EGK71904.1"/>
    </source>
</evidence>
<name>F5RC41_METUF</name>
<dbReference type="OrthoDB" id="6538688at2"/>
<sequence>MKKLMSFVGALLLAFFEPAFIALTNWMHRQGLLLAASSFPNGTVFSLGTTYAAAKTISAISNASQGVCSSTTHGFGDGDVLVISSGWPRLEGRVARADTILTDSFALEGIDTTSTILYPAGAGGGSAVKVTDFVPISQVTDLSTSGGEQQFAQWVYVEDGQQRQRPTFKNARQLQMVLDYDPNLAWHAALLKADLLNTPHVLLATLPNGSKIYYNMYVSFDGEPTFTANVNQQVTANFSFANPRSTRYAS</sequence>
<dbReference type="EMBL" id="AFHG01000044">
    <property type="protein sequence ID" value="EGK71904.1"/>
    <property type="molecule type" value="Genomic_DNA"/>
</dbReference>
<dbReference type="RefSeq" id="WP_008060690.1">
    <property type="nucleotide sequence ID" value="NZ_AFHG01000044.1"/>
</dbReference>
<dbReference type="InterPro" id="IPR014918">
    <property type="entry name" value="Phage_tail_3"/>
</dbReference>
<dbReference type="eggNOG" id="COG5492">
    <property type="taxonomic scope" value="Bacteria"/>
</dbReference>
<evidence type="ECO:0008006" key="3">
    <source>
        <dbReference type="Google" id="ProtNLM"/>
    </source>
</evidence>
<dbReference type="Proteomes" id="UP000005019">
    <property type="component" value="Unassembled WGS sequence"/>
</dbReference>
<keyword evidence="2" id="KW-1185">Reference proteome</keyword>
<dbReference type="Pfam" id="PF08813">
    <property type="entry name" value="Phage_tail_3"/>
    <property type="match status" value="1"/>
</dbReference>
<proteinExistence type="predicted"/>
<dbReference type="AlphaFoldDB" id="F5RC41"/>
<comment type="caution">
    <text evidence="1">The sequence shown here is derived from an EMBL/GenBank/DDBJ whole genome shotgun (WGS) entry which is preliminary data.</text>
</comment>
<protein>
    <recommendedName>
        <fullName evidence="3">Phage tail protein</fullName>
    </recommendedName>
</protein>
<accession>F5RC41</accession>
<evidence type="ECO:0000313" key="2">
    <source>
        <dbReference type="Proteomes" id="UP000005019"/>
    </source>
</evidence>